<comment type="caution">
    <text evidence="9">The sequence shown here is derived from an EMBL/GenBank/DDBJ whole genome shotgun (WGS) entry which is preliminary data.</text>
</comment>
<gene>
    <name evidence="9" type="ORF">HKW66_Vig0108510</name>
</gene>
<evidence type="ECO:0000256" key="7">
    <source>
        <dbReference type="ARBA" id="ARBA00023136"/>
    </source>
</evidence>
<dbReference type="PANTHER" id="PTHR33228">
    <property type="entry name" value="PROTEIN GLUTAMINE DUMPER 4-RELATED"/>
    <property type="match status" value="1"/>
</dbReference>
<organism evidence="9 10">
    <name type="scientific">Phaseolus angularis</name>
    <name type="common">Azuki bean</name>
    <name type="synonym">Vigna angularis</name>
    <dbReference type="NCBI Taxonomy" id="3914"/>
    <lineage>
        <taxon>Eukaryota</taxon>
        <taxon>Viridiplantae</taxon>
        <taxon>Streptophyta</taxon>
        <taxon>Embryophyta</taxon>
        <taxon>Tracheophyta</taxon>
        <taxon>Spermatophyta</taxon>
        <taxon>Magnoliopsida</taxon>
        <taxon>eudicotyledons</taxon>
        <taxon>Gunneridae</taxon>
        <taxon>Pentapetalae</taxon>
        <taxon>rosids</taxon>
        <taxon>fabids</taxon>
        <taxon>Fabales</taxon>
        <taxon>Fabaceae</taxon>
        <taxon>Papilionoideae</taxon>
        <taxon>50 kb inversion clade</taxon>
        <taxon>NPAAA clade</taxon>
        <taxon>indigoferoid/millettioid clade</taxon>
        <taxon>Phaseoleae</taxon>
        <taxon>Vigna</taxon>
    </lineage>
</organism>
<keyword evidence="4 8" id="KW-0812">Transmembrane</keyword>
<keyword evidence="6 8" id="KW-1133">Transmembrane helix</keyword>
<dbReference type="GO" id="GO:0080143">
    <property type="term" value="P:regulation of amino acid export"/>
    <property type="evidence" value="ECO:0007669"/>
    <property type="project" value="InterPro"/>
</dbReference>
<comment type="subcellular location">
    <subcellularLocation>
        <location evidence="1">Membrane</location>
        <topology evidence="1">Single-pass membrane protein</topology>
    </subcellularLocation>
</comment>
<evidence type="ECO:0000256" key="8">
    <source>
        <dbReference type="SAM" id="Phobius"/>
    </source>
</evidence>
<evidence type="ECO:0000313" key="9">
    <source>
        <dbReference type="EMBL" id="KAG2403930.1"/>
    </source>
</evidence>
<dbReference type="PANTHER" id="PTHR33228:SF64">
    <property type="entry name" value="PROTEIN, PUTATIVE-RELATED"/>
    <property type="match status" value="1"/>
</dbReference>
<reference evidence="9 10" key="1">
    <citation type="submission" date="2020-05" db="EMBL/GenBank/DDBJ databases">
        <title>Vigna angularis (adzuki bean) Var. LongXiaoDou No. 4 denovo assembly.</title>
        <authorList>
            <person name="Xiang H."/>
        </authorList>
    </citation>
    <scope>NUCLEOTIDE SEQUENCE [LARGE SCALE GENOMIC DNA]</scope>
    <source>
        <tissue evidence="9">Leaf</tissue>
    </source>
</reference>
<feature type="transmembrane region" description="Helical" evidence="8">
    <location>
        <begin position="21"/>
        <end position="43"/>
    </location>
</feature>
<accession>A0A8T0KUI1</accession>
<protein>
    <submittedName>
        <fullName evidence="9">Uncharacterized protein</fullName>
    </submittedName>
</protein>
<evidence type="ECO:0000256" key="4">
    <source>
        <dbReference type="ARBA" id="ARBA00022692"/>
    </source>
</evidence>
<keyword evidence="3" id="KW-0813">Transport</keyword>
<evidence type="ECO:0000256" key="3">
    <source>
        <dbReference type="ARBA" id="ARBA00022448"/>
    </source>
</evidence>
<dbReference type="Proteomes" id="UP000743370">
    <property type="component" value="Unassembled WGS sequence"/>
</dbReference>
<dbReference type="GO" id="GO:0006865">
    <property type="term" value="P:amino acid transport"/>
    <property type="evidence" value="ECO:0007669"/>
    <property type="project" value="UniProtKB-KW"/>
</dbReference>
<proteinExistence type="inferred from homology"/>
<keyword evidence="7 8" id="KW-0472">Membrane</keyword>
<evidence type="ECO:0000256" key="2">
    <source>
        <dbReference type="ARBA" id="ARBA00009977"/>
    </source>
</evidence>
<dbReference type="GO" id="GO:0016020">
    <property type="term" value="C:membrane"/>
    <property type="evidence" value="ECO:0007669"/>
    <property type="project" value="UniProtKB-SubCell"/>
</dbReference>
<dbReference type="AlphaFoldDB" id="A0A8T0KUI1"/>
<evidence type="ECO:0000313" key="10">
    <source>
        <dbReference type="Proteomes" id="UP000743370"/>
    </source>
</evidence>
<sequence>MNSSRRSESEEGGLRKLSSPIAYLFGGSALMLAVIAVALLIIACCYRKHYYASNSAGDEEKAAKMEENKVNISEPQIVVIMAGETNPTYLANPLSCTA</sequence>
<evidence type="ECO:0000256" key="6">
    <source>
        <dbReference type="ARBA" id="ARBA00022989"/>
    </source>
</evidence>
<dbReference type="InterPro" id="IPR040359">
    <property type="entry name" value="GDU"/>
</dbReference>
<comment type="similarity">
    <text evidence="2">Belongs to the GLUTAMINE DUMPER 1 (TC 9.B.60) family.</text>
</comment>
<evidence type="ECO:0000256" key="5">
    <source>
        <dbReference type="ARBA" id="ARBA00022970"/>
    </source>
</evidence>
<dbReference type="EMBL" id="JABFOF010000002">
    <property type="protein sequence ID" value="KAG2403930.1"/>
    <property type="molecule type" value="Genomic_DNA"/>
</dbReference>
<evidence type="ECO:0000256" key="1">
    <source>
        <dbReference type="ARBA" id="ARBA00004167"/>
    </source>
</evidence>
<name>A0A8T0KUI1_PHAAN</name>
<keyword evidence="5" id="KW-0029">Amino-acid transport</keyword>